<evidence type="ECO:0000313" key="3">
    <source>
        <dbReference type="Proteomes" id="UP001495147"/>
    </source>
</evidence>
<dbReference type="SUPFAM" id="SSF50800">
    <property type="entry name" value="PK beta-barrel domain-like"/>
    <property type="match status" value="1"/>
</dbReference>
<keyword evidence="3" id="KW-1185">Reference proteome</keyword>
<dbReference type="InterPro" id="IPR011037">
    <property type="entry name" value="Pyrv_Knase-like_insert_dom_sf"/>
</dbReference>
<dbReference type="Pfam" id="PF03476">
    <property type="entry name" value="MOSC_N"/>
    <property type="match status" value="1"/>
</dbReference>
<dbReference type="RefSeq" id="WP_347702677.1">
    <property type="nucleotide sequence ID" value="NZ_JBDPZD010000001.1"/>
</dbReference>
<reference evidence="2 3" key="1">
    <citation type="submission" date="2024-05" db="EMBL/GenBank/DDBJ databases">
        <title>Roseateles sp. DJS-2-20 16S ribosomal RNA gene Genome sequencing and assembly.</title>
        <authorList>
            <person name="Woo H."/>
        </authorList>
    </citation>
    <scope>NUCLEOTIDE SEQUENCE [LARGE SCALE GENOMIC DNA]</scope>
    <source>
        <strain evidence="2 3">DJS-2-20</strain>
    </source>
</reference>
<accession>A0ABV0FV90</accession>
<dbReference type="SUPFAM" id="SSF141673">
    <property type="entry name" value="MOSC N-terminal domain-like"/>
    <property type="match status" value="1"/>
</dbReference>
<dbReference type="PROSITE" id="PS51340">
    <property type="entry name" value="MOSC"/>
    <property type="match status" value="1"/>
</dbReference>
<comment type="caution">
    <text evidence="2">The sequence shown here is derived from an EMBL/GenBank/DDBJ whole genome shotgun (WGS) entry which is preliminary data.</text>
</comment>
<name>A0ABV0FV90_9BURK</name>
<sequence>MQARIQSLWRYPVKSCSGESLKTLVLDSEGRPVGDRRWAVVNSAAELQWMGGLPRLTWVQARQVGEAGLHLMGRDGSELTLAPHAGRAVTIRAWDDTAKQWNSFEALDAGPEAAALLMRATGEPLSLVRLSEDCARHLAPNPMHLISQPSLDAWQQATPEVHMRARRARVNLVLEPLDGEDFPPFIEEQALRLSTPEAQLSITTPCVRCVMPSIDPATAVLDERFGQSLSELSQSRQPAGPTIFGVYARSEGAGRLNVGDVVTLELNF</sequence>
<organism evidence="2 3">
    <name type="scientific">Roseateles paludis</name>
    <dbReference type="NCBI Taxonomy" id="3145238"/>
    <lineage>
        <taxon>Bacteria</taxon>
        <taxon>Pseudomonadati</taxon>
        <taxon>Pseudomonadota</taxon>
        <taxon>Betaproteobacteria</taxon>
        <taxon>Burkholderiales</taxon>
        <taxon>Sphaerotilaceae</taxon>
        <taxon>Roseateles</taxon>
    </lineage>
</organism>
<dbReference type="Pfam" id="PF03473">
    <property type="entry name" value="MOSC"/>
    <property type="match status" value="1"/>
</dbReference>
<evidence type="ECO:0000259" key="1">
    <source>
        <dbReference type="PROSITE" id="PS51340"/>
    </source>
</evidence>
<evidence type="ECO:0000313" key="2">
    <source>
        <dbReference type="EMBL" id="MEO3689834.1"/>
    </source>
</evidence>
<dbReference type="InterPro" id="IPR005302">
    <property type="entry name" value="MoCF_Sase_C"/>
</dbReference>
<dbReference type="InterPro" id="IPR005303">
    <property type="entry name" value="MOCOS_middle"/>
</dbReference>
<dbReference type="Proteomes" id="UP001495147">
    <property type="component" value="Unassembled WGS sequence"/>
</dbReference>
<feature type="domain" description="MOSC" evidence="1">
    <location>
        <begin position="118"/>
        <end position="265"/>
    </location>
</feature>
<protein>
    <submittedName>
        <fullName evidence="2">MOSC N-terminal beta barrel domain-containing protein</fullName>
    </submittedName>
</protein>
<dbReference type="EMBL" id="JBDPZD010000001">
    <property type="protein sequence ID" value="MEO3689834.1"/>
    <property type="molecule type" value="Genomic_DNA"/>
</dbReference>
<gene>
    <name evidence="2" type="ORF">ABDJ85_00035</name>
</gene>
<proteinExistence type="predicted"/>